<dbReference type="Gene3D" id="3.40.50.1000">
    <property type="entry name" value="HAD superfamily/HAD-like"/>
    <property type="match status" value="2"/>
</dbReference>
<dbReference type="GO" id="GO:0005737">
    <property type="term" value="C:cytoplasm"/>
    <property type="evidence" value="ECO:0007669"/>
    <property type="project" value="TreeGrafter"/>
</dbReference>
<evidence type="ECO:0000313" key="1">
    <source>
        <dbReference type="EMBL" id="EKA60593.1"/>
    </source>
</evidence>
<dbReference type="RefSeq" id="WP_007928213.1">
    <property type="nucleotide sequence ID" value="NZ_ALWX01000051.1"/>
</dbReference>
<dbReference type="Pfam" id="PF13344">
    <property type="entry name" value="Hydrolase_6"/>
    <property type="match status" value="1"/>
</dbReference>
<dbReference type="PATRIC" id="fig|1210046.3.peg.2202"/>
<dbReference type="GO" id="GO:0016791">
    <property type="term" value="F:phosphatase activity"/>
    <property type="evidence" value="ECO:0007669"/>
    <property type="project" value="TreeGrafter"/>
</dbReference>
<dbReference type="EMBL" id="PIPF01000014">
    <property type="protein sequence ID" value="RWU81484.1"/>
    <property type="molecule type" value="Genomic_DNA"/>
</dbReference>
<reference evidence="1 3" key="2">
    <citation type="journal article" date="2012" name="J. Bacteriol.">
        <title>Genome Sequence of Janibacter hoylei MTCC8307, Isolated from the Stratospheric Air.</title>
        <authorList>
            <person name="Pawar S.P."/>
            <person name="Dhotre D.P."/>
            <person name="Shetty S.A."/>
            <person name="Chowdhury S.P."/>
            <person name="Chaudhari B.L."/>
            <person name="Shouche Y.S."/>
        </authorList>
    </citation>
    <scope>NUCLEOTIDE SEQUENCE [LARGE SCALE GENOMIC DNA]</scope>
    <source>
        <strain evidence="1 3">PVAS-1</strain>
    </source>
</reference>
<dbReference type="NCBIfam" id="TIGR01460">
    <property type="entry name" value="HAD-SF-IIA"/>
    <property type="match status" value="1"/>
</dbReference>
<dbReference type="EMBL" id="ALWX01000051">
    <property type="protein sequence ID" value="EKA60593.1"/>
    <property type="molecule type" value="Genomic_DNA"/>
</dbReference>
<dbReference type="InterPro" id="IPR006357">
    <property type="entry name" value="HAD-SF_hydro_IIA"/>
</dbReference>
<dbReference type="Proteomes" id="UP000004474">
    <property type="component" value="Unassembled WGS sequence"/>
</dbReference>
<keyword evidence="2" id="KW-0378">Hydrolase</keyword>
<evidence type="ECO:0000313" key="4">
    <source>
        <dbReference type="Proteomes" id="UP000288711"/>
    </source>
</evidence>
<reference evidence="2 4" key="1">
    <citation type="journal article" date="2009" name="Int. J. Syst. Evol. Microbiol.">
        <title>Janibacter hoylei sp. nov., Bacillus isronensis sp. nov. and Bacillus aryabhattai sp. nov., isolated from cryotubes used for collecting air from the upper atmosphere.</title>
        <authorList>
            <person name="Shivaji S."/>
            <person name="Chaturvedi P."/>
            <person name="Begum Z."/>
            <person name="Pindi P.K."/>
            <person name="Manorama R."/>
            <person name="Padmanaban D.A."/>
            <person name="Shouche Y.S."/>
            <person name="Pawar S."/>
            <person name="Vaishampayan P."/>
            <person name="Dutt C.B."/>
            <person name="Datta G.N."/>
            <person name="Manchanda R.K."/>
            <person name="Rao U.R."/>
            <person name="Bhargava P.M."/>
            <person name="Narlikar J.V."/>
        </authorList>
    </citation>
    <scope>NUCLEOTIDE SEQUENCE [LARGE SCALE GENOMIC DNA]</scope>
    <source>
        <strain evidence="2 4">PVAS-1</strain>
    </source>
</reference>
<dbReference type="Proteomes" id="UP000288711">
    <property type="component" value="Unassembled WGS sequence"/>
</dbReference>
<evidence type="ECO:0000313" key="3">
    <source>
        <dbReference type="Proteomes" id="UP000004474"/>
    </source>
</evidence>
<dbReference type="InterPro" id="IPR036412">
    <property type="entry name" value="HAD-like_sf"/>
</dbReference>
<reference evidence="2" key="3">
    <citation type="submission" date="2017-11" db="EMBL/GenBank/DDBJ databases">
        <authorList>
            <person name="Seuylemezian A."/>
            <person name="Cooper K."/>
            <person name="Vaishampayan P."/>
        </authorList>
    </citation>
    <scope>NUCLEOTIDE SEQUENCE</scope>
    <source>
        <strain evidence="2">PVAS-1</strain>
    </source>
</reference>
<accession>K1EMS7</accession>
<proteinExistence type="predicted"/>
<dbReference type="OrthoDB" id="3400930at2"/>
<protein>
    <submittedName>
        <fullName evidence="2">Hydrolase</fullName>
    </submittedName>
    <submittedName>
        <fullName evidence="1">Putative sugar phosphatase of HAD superfamily protein</fullName>
    </submittedName>
</protein>
<dbReference type="STRING" id="1210046.B277_11470"/>
<dbReference type="eggNOG" id="COG0647">
    <property type="taxonomic scope" value="Bacteria"/>
</dbReference>
<keyword evidence="4" id="KW-1185">Reference proteome</keyword>
<dbReference type="SUPFAM" id="SSF56784">
    <property type="entry name" value="HAD-like"/>
    <property type="match status" value="1"/>
</dbReference>
<dbReference type="PANTHER" id="PTHR19288">
    <property type="entry name" value="4-NITROPHENYLPHOSPHATASE-RELATED"/>
    <property type="match status" value="1"/>
</dbReference>
<name>K1EMS7_9MICO</name>
<organism evidence="1 3">
    <name type="scientific">Janibacter hoylei PVAS-1</name>
    <dbReference type="NCBI Taxonomy" id="1210046"/>
    <lineage>
        <taxon>Bacteria</taxon>
        <taxon>Bacillati</taxon>
        <taxon>Actinomycetota</taxon>
        <taxon>Actinomycetes</taxon>
        <taxon>Micrococcales</taxon>
        <taxon>Intrasporangiaceae</taxon>
        <taxon>Janibacter</taxon>
    </lineage>
</organism>
<sequence length="327" mass="33196">MTPFGLISGYDGLVCDLDGVVVAGPTVIEHAVEAINALPVPVVFATNNASRSPHAVGEVLRSLGVQVRDQLVLTSSRAAAQVLGEQLPPGSAVMAVGGPGVAESLDEVGLLPTVPADGTAVVAVLQGYGAGVTAADLGEAAHAVRAGARWVVTNEDATLPTERGPAPGNGALVAAVRRAVEVDPEVIGKPHPPMYSMAARCLGVEPAGLLAVGDRLETDIAGAHATGMDAALVLTGVHSVRDAASAPPERRPTHVIADLRGLLEEYPEARRDGSWCIRGTGRATWDGGLVVEGEGLDAVRAALDVLWQEVDAGRISADTAGTLLGSG</sequence>
<evidence type="ECO:0000313" key="2">
    <source>
        <dbReference type="EMBL" id="RWU81484.1"/>
    </source>
</evidence>
<dbReference type="PANTHER" id="PTHR19288:SF95">
    <property type="entry name" value="D-GLYCEROL 3-PHOSPHATE PHOSPHATASE"/>
    <property type="match status" value="1"/>
</dbReference>
<gene>
    <name evidence="1" type="ORF">B277_11470</name>
    <name evidence="2" type="ORF">CWN80_14175</name>
</gene>
<comment type="caution">
    <text evidence="1">The sequence shown here is derived from an EMBL/GenBank/DDBJ whole genome shotgun (WGS) entry which is preliminary data.</text>
</comment>
<dbReference type="Pfam" id="PF13242">
    <property type="entry name" value="Hydrolase_like"/>
    <property type="match status" value="1"/>
</dbReference>
<dbReference type="AlphaFoldDB" id="K1EMS7"/>
<dbReference type="InterPro" id="IPR023214">
    <property type="entry name" value="HAD_sf"/>
</dbReference>